<evidence type="ECO:0000313" key="1">
    <source>
        <dbReference type="EMBL" id="ETP16363.1"/>
    </source>
</evidence>
<accession>W2X1S9</accession>
<dbReference type="Proteomes" id="UP000018958">
    <property type="component" value="Unassembled WGS sequence"/>
</dbReference>
<dbReference type="AlphaFoldDB" id="W2X1S9"/>
<proteinExistence type="predicted"/>
<comment type="caution">
    <text evidence="1">The sequence shown here is derived from an EMBL/GenBank/DDBJ whole genome shotgun (WGS) entry which is preliminary data.</text>
</comment>
<gene>
    <name evidence="1" type="ORF">F441_09006</name>
</gene>
<organism evidence="1 2">
    <name type="scientific">Phytophthora nicotianae CJ01A1</name>
    <dbReference type="NCBI Taxonomy" id="1317063"/>
    <lineage>
        <taxon>Eukaryota</taxon>
        <taxon>Sar</taxon>
        <taxon>Stramenopiles</taxon>
        <taxon>Oomycota</taxon>
        <taxon>Peronosporomycetes</taxon>
        <taxon>Peronosporales</taxon>
        <taxon>Peronosporaceae</taxon>
        <taxon>Phytophthora</taxon>
    </lineage>
</organism>
<reference evidence="1 2" key="1">
    <citation type="submission" date="2013-11" db="EMBL/GenBank/DDBJ databases">
        <title>The Genome Sequence of Phytophthora parasitica CJ01A1.</title>
        <authorList>
            <consortium name="The Broad Institute Genomics Platform"/>
            <person name="Russ C."/>
            <person name="Tyler B."/>
            <person name="Panabieres F."/>
            <person name="Shan W."/>
            <person name="Tripathy S."/>
            <person name="Grunwald N."/>
            <person name="Machado M."/>
            <person name="Johnson C.S."/>
            <person name="Walker B."/>
            <person name="Young S.K."/>
            <person name="Zeng Q."/>
            <person name="Gargeya S."/>
            <person name="Fitzgerald M."/>
            <person name="Haas B."/>
            <person name="Abouelleil A."/>
            <person name="Allen A.W."/>
            <person name="Alvarado L."/>
            <person name="Arachchi H.M."/>
            <person name="Berlin A.M."/>
            <person name="Chapman S.B."/>
            <person name="Gainer-Dewar J."/>
            <person name="Goldberg J."/>
            <person name="Griggs A."/>
            <person name="Gujja S."/>
            <person name="Hansen M."/>
            <person name="Howarth C."/>
            <person name="Imamovic A."/>
            <person name="Ireland A."/>
            <person name="Larimer J."/>
            <person name="McCowan C."/>
            <person name="Murphy C."/>
            <person name="Pearson M."/>
            <person name="Poon T.W."/>
            <person name="Priest M."/>
            <person name="Roberts A."/>
            <person name="Saif S."/>
            <person name="Shea T."/>
            <person name="Sisk P."/>
            <person name="Sykes S."/>
            <person name="Wortman J."/>
            <person name="Nusbaum C."/>
            <person name="Birren B."/>
        </authorList>
    </citation>
    <scope>NUCLEOTIDE SEQUENCE [LARGE SCALE GENOMIC DNA]</scope>
    <source>
        <strain evidence="1 2">CJ01A1</strain>
    </source>
</reference>
<sequence>MDYEPPSPENRKLENTKLSTRIETLVACRAVAPGGHDANERRLRTYTNMKCYNVGPTRFRATLPRSSREDLRRAFVDRLS</sequence>
<dbReference type="EMBL" id="ANIX01001819">
    <property type="protein sequence ID" value="ETP16363.1"/>
    <property type="molecule type" value="Genomic_DNA"/>
</dbReference>
<name>W2X1S9_PHYNI</name>
<protein>
    <submittedName>
        <fullName evidence="1">Uncharacterized protein</fullName>
    </submittedName>
</protein>
<evidence type="ECO:0000313" key="2">
    <source>
        <dbReference type="Proteomes" id="UP000018958"/>
    </source>
</evidence>